<reference evidence="1 2" key="3">
    <citation type="journal article" date="2010" name="BMC Genomics">
        <title>Transcriptome sequencing and comparative analysis of cucumber flowers with different sex types.</title>
        <authorList>
            <person name="Guo S."/>
            <person name="Zheng Y."/>
            <person name="Joung J.G."/>
            <person name="Liu S."/>
            <person name="Zhang Z."/>
            <person name="Crasta O.R."/>
            <person name="Sobral B.W."/>
            <person name="Xu Y."/>
            <person name="Huang S."/>
            <person name="Fei Z."/>
        </authorList>
    </citation>
    <scope>NUCLEOTIDE SEQUENCE [LARGE SCALE GENOMIC DNA]</scope>
    <source>
        <strain evidence="2">cv. 9930</strain>
    </source>
</reference>
<dbReference type="Gramene" id="KGN44399">
    <property type="protein sequence ID" value="KGN44399"/>
    <property type="gene ID" value="Csa_7G279810"/>
</dbReference>
<reference evidence="1 2" key="4">
    <citation type="journal article" date="2011" name="BMC Genomics">
        <title>RNA-Seq improves annotation of protein-coding genes in the cucumber genome.</title>
        <authorList>
            <person name="Li Z."/>
            <person name="Zhang Z."/>
            <person name="Yan P."/>
            <person name="Huang S."/>
            <person name="Fei Z."/>
            <person name="Lin K."/>
        </authorList>
    </citation>
    <scope>NUCLEOTIDE SEQUENCE [LARGE SCALE GENOMIC DNA]</scope>
    <source>
        <strain evidence="2">cv. 9930</strain>
    </source>
</reference>
<reference evidence="1 2" key="1">
    <citation type="journal article" date="2009" name="Nat. Genet.">
        <title>The genome of the cucumber, Cucumis sativus L.</title>
        <authorList>
            <person name="Huang S."/>
            <person name="Li R."/>
            <person name="Zhang Z."/>
            <person name="Li L."/>
            <person name="Gu X."/>
            <person name="Fan W."/>
            <person name="Lucas W.J."/>
            <person name="Wang X."/>
            <person name="Xie B."/>
            <person name="Ni P."/>
            <person name="Ren Y."/>
            <person name="Zhu H."/>
            <person name="Li J."/>
            <person name="Lin K."/>
            <person name="Jin W."/>
            <person name="Fei Z."/>
            <person name="Li G."/>
            <person name="Staub J."/>
            <person name="Kilian A."/>
            <person name="van der Vossen E.A."/>
            <person name="Wu Y."/>
            <person name="Guo J."/>
            <person name="He J."/>
            <person name="Jia Z."/>
            <person name="Ren Y."/>
            <person name="Tian G."/>
            <person name="Lu Y."/>
            <person name="Ruan J."/>
            <person name="Qian W."/>
            <person name="Wang M."/>
            <person name="Huang Q."/>
            <person name="Li B."/>
            <person name="Xuan Z."/>
            <person name="Cao J."/>
            <person name="Asan"/>
            <person name="Wu Z."/>
            <person name="Zhang J."/>
            <person name="Cai Q."/>
            <person name="Bai Y."/>
            <person name="Zhao B."/>
            <person name="Han Y."/>
            <person name="Li Y."/>
            <person name="Li X."/>
            <person name="Wang S."/>
            <person name="Shi Q."/>
            <person name="Liu S."/>
            <person name="Cho W.K."/>
            <person name="Kim J.Y."/>
            <person name="Xu Y."/>
            <person name="Heller-Uszynska K."/>
            <person name="Miao H."/>
            <person name="Cheng Z."/>
            <person name="Zhang S."/>
            <person name="Wu J."/>
            <person name="Yang Y."/>
            <person name="Kang H."/>
            <person name="Li M."/>
            <person name="Liang H."/>
            <person name="Ren X."/>
            <person name="Shi Z."/>
            <person name="Wen M."/>
            <person name="Jian M."/>
            <person name="Yang H."/>
            <person name="Zhang G."/>
            <person name="Yang Z."/>
            <person name="Chen R."/>
            <person name="Liu S."/>
            <person name="Li J."/>
            <person name="Ma L."/>
            <person name="Liu H."/>
            <person name="Zhou Y."/>
            <person name="Zhao J."/>
            <person name="Fang X."/>
            <person name="Li G."/>
            <person name="Fang L."/>
            <person name="Li Y."/>
            <person name="Liu D."/>
            <person name="Zheng H."/>
            <person name="Zhang Y."/>
            <person name="Qin N."/>
            <person name="Li Z."/>
            <person name="Yang G."/>
            <person name="Yang S."/>
            <person name="Bolund L."/>
            <person name="Kristiansen K."/>
            <person name="Zheng H."/>
            <person name="Li S."/>
            <person name="Zhang X."/>
            <person name="Yang H."/>
            <person name="Wang J."/>
            <person name="Sun R."/>
            <person name="Zhang B."/>
            <person name="Jiang S."/>
            <person name="Wang J."/>
            <person name="Du Y."/>
            <person name="Li S."/>
        </authorList>
    </citation>
    <scope>NUCLEOTIDE SEQUENCE [LARGE SCALE GENOMIC DNA]</scope>
    <source>
        <strain evidence="2">cv. 9930</strain>
    </source>
</reference>
<accession>A0A0A0K653</accession>
<protein>
    <submittedName>
        <fullName evidence="1">Uncharacterized protein</fullName>
    </submittedName>
</protein>
<name>A0A0A0K653_CUCSA</name>
<dbReference type="AlphaFoldDB" id="A0A0A0K653"/>
<keyword evidence="2" id="KW-1185">Reference proteome</keyword>
<proteinExistence type="predicted"/>
<dbReference type="Proteomes" id="UP000029981">
    <property type="component" value="Chromosome 7"/>
</dbReference>
<gene>
    <name evidence="1" type="ORF">Csa_7G279810</name>
</gene>
<evidence type="ECO:0000313" key="2">
    <source>
        <dbReference type="Proteomes" id="UP000029981"/>
    </source>
</evidence>
<sequence length="136" mass="15829">MQVLTLKELVAFCLYQLGTPAFYERFYCGFCRESRFFHRIKSSQRKFRYRRNLTHSGPKQLGSPTFCDSLALLLSASDCIVALVENREFPRDIQIPKELDALWSEAAWLSYFLRLIELLLHLRIKSSKANSDTEGT</sequence>
<organism evidence="1 2">
    <name type="scientific">Cucumis sativus</name>
    <name type="common">Cucumber</name>
    <dbReference type="NCBI Taxonomy" id="3659"/>
    <lineage>
        <taxon>Eukaryota</taxon>
        <taxon>Viridiplantae</taxon>
        <taxon>Streptophyta</taxon>
        <taxon>Embryophyta</taxon>
        <taxon>Tracheophyta</taxon>
        <taxon>Spermatophyta</taxon>
        <taxon>Magnoliopsida</taxon>
        <taxon>eudicotyledons</taxon>
        <taxon>Gunneridae</taxon>
        <taxon>Pentapetalae</taxon>
        <taxon>rosids</taxon>
        <taxon>fabids</taxon>
        <taxon>Cucurbitales</taxon>
        <taxon>Cucurbitaceae</taxon>
        <taxon>Benincaseae</taxon>
        <taxon>Cucumis</taxon>
    </lineage>
</organism>
<evidence type="ECO:0000313" key="1">
    <source>
        <dbReference type="EMBL" id="KGN44399.1"/>
    </source>
</evidence>
<dbReference type="EMBL" id="CM002928">
    <property type="protein sequence ID" value="KGN44399.1"/>
    <property type="molecule type" value="Genomic_DNA"/>
</dbReference>
<reference evidence="1 2" key="2">
    <citation type="journal article" date="2009" name="PLoS ONE">
        <title>An integrated genetic and cytogenetic map of the cucumber genome.</title>
        <authorList>
            <person name="Ren Y."/>
            <person name="Zhang Z."/>
            <person name="Liu J."/>
            <person name="Staub J.E."/>
            <person name="Han Y."/>
            <person name="Cheng Z."/>
            <person name="Li X."/>
            <person name="Lu J."/>
            <person name="Miao H."/>
            <person name="Kang H."/>
            <person name="Xie B."/>
            <person name="Gu X."/>
            <person name="Wang X."/>
            <person name="Du Y."/>
            <person name="Jin W."/>
            <person name="Huang S."/>
        </authorList>
    </citation>
    <scope>NUCLEOTIDE SEQUENCE [LARGE SCALE GENOMIC DNA]</scope>
    <source>
        <strain evidence="2">cv. 9930</strain>
    </source>
</reference>